<evidence type="ECO:0000313" key="6">
    <source>
        <dbReference type="EMBL" id="CAB4796162.1"/>
    </source>
</evidence>
<gene>
    <name evidence="5" type="ORF">UFOPK2582_00116</name>
    <name evidence="6" type="ORF">UFOPK3046_00255</name>
    <name evidence="7" type="ORF">UFOPK4173_00182</name>
</gene>
<name>A0A6J6NM69_9ZZZZ</name>
<reference evidence="5" key="1">
    <citation type="submission" date="2020-05" db="EMBL/GenBank/DDBJ databases">
        <authorList>
            <person name="Chiriac C."/>
            <person name="Salcher M."/>
            <person name="Ghai R."/>
            <person name="Kavagutti S V."/>
        </authorList>
    </citation>
    <scope>NUCLEOTIDE SEQUENCE</scope>
</reference>
<keyword evidence="2" id="KW-0472">Membrane</keyword>
<sequence>MSEETNSNNNSNSNINSADDSGQGTPAVNRSATRASQHKRPNNKLVLGACMLAVVLIGSGVAGLGLSGCGKKAESAAPAKTEAAVVTTTTTTTTTIAVGPTSALTGVQLNLDDTAGAALLARPVLVAKMDNSPEAMPQIGIEQADMVIELKVEGISRYMTVFQSKDVQQVGPIRSARTSDPDLLAMFGRPLVAWSGGNENVVQVMADTPWIQSVSHSQAPDAYSRSSAKKAPHNLILDVPKIYTYADQPPVLPNKLFDYVAPGQDPGGTPVLGFDMKVGMSPLGFVWDPARGAWLRWSNSRRHLATDGVQIAPTNVVVLETPYAASAADSRSPEAQTLGFGNAWVFTQGRMTVGTWVRSARDQAWKLTSADGQPMLLTPGSTFVELPEAGTSPRVLDQATVDQLQAG</sequence>
<dbReference type="Gene3D" id="3.50.90.10">
    <property type="entry name" value="YerB-like"/>
    <property type="match status" value="1"/>
</dbReference>
<dbReference type="SUPFAM" id="SSF159774">
    <property type="entry name" value="YerB-like"/>
    <property type="match status" value="1"/>
</dbReference>
<accession>A0A6J6NM69</accession>
<proteinExistence type="predicted"/>
<evidence type="ECO:0000256" key="2">
    <source>
        <dbReference type="SAM" id="Phobius"/>
    </source>
</evidence>
<dbReference type="EMBL" id="CAFAAQ010000011">
    <property type="protein sequence ID" value="CAB4796162.1"/>
    <property type="molecule type" value="Genomic_DNA"/>
</dbReference>
<evidence type="ECO:0000259" key="4">
    <source>
        <dbReference type="Pfam" id="PF17479"/>
    </source>
</evidence>
<evidence type="ECO:0000313" key="5">
    <source>
        <dbReference type="EMBL" id="CAB4685918.1"/>
    </source>
</evidence>
<dbReference type="AlphaFoldDB" id="A0A6J6NM69"/>
<dbReference type="EMBL" id="CAFBPW010000010">
    <property type="protein sequence ID" value="CAB5025432.1"/>
    <property type="molecule type" value="Genomic_DNA"/>
</dbReference>
<organism evidence="5">
    <name type="scientific">freshwater metagenome</name>
    <dbReference type="NCBI Taxonomy" id="449393"/>
    <lineage>
        <taxon>unclassified sequences</taxon>
        <taxon>metagenomes</taxon>
        <taxon>ecological metagenomes</taxon>
    </lineage>
</organism>
<feature type="domain" description="DUF3048" evidence="4">
    <location>
        <begin position="283"/>
        <end position="384"/>
    </location>
</feature>
<dbReference type="InterPro" id="IPR035328">
    <property type="entry name" value="DUF3048_C"/>
</dbReference>
<protein>
    <submittedName>
        <fullName evidence="5">Unannotated protein</fullName>
    </submittedName>
</protein>
<evidence type="ECO:0000259" key="3">
    <source>
        <dbReference type="Pfam" id="PF11258"/>
    </source>
</evidence>
<keyword evidence="2" id="KW-1133">Transmembrane helix</keyword>
<evidence type="ECO:0000256" key="1">
    <source>
        <dbReference type="SAM" id="MobiDB-lite"/>
    </source>
</evidence>
<evidence type="ECO:0000313" key="7">
    <source>
        <dbReference type="EMBL" id="CAB5025432.1"/>
    </source>
</evidence>
<feature type="domain" description="DUF3048" evidence="3">
    <location>
        <begin position="119"/>
        <end position="248"/>
    </location>
</feature>
<feature type="transmembrane region" description="Helical" evidence="2">
    <location>
        <begin position="45"/>
        <end position="66"/>
    </location>
</feature>
<feature type="compositionally biased region" description="Low complexity" evidence="1">
    <location>
        <begin position="1"/>
        <end position="17"/>
    </location>
</feature>
<dbReference type="InterPro" id="IPR021416">
    <property type="entry name" value="DUF3048_N"/>
</dbReference>
<dbReference type="EMBL" id="CAEZXS010000006">
    <property type="protein sequence ID" value="CAB4685918.1"/>
    <property type="molecule type" value="Genomic_DNA"/>
</dbReference>
<feature type="compositionally biased region" description="Polar residues" evidence="1">
    <location>
        <begin position="18"/>
        <end position="35"/>
    </location>
</feature>
<dbReference type="InterPro" id="IPR023158">
    <property type="entry name" value="YerB-like_sf"/>
</dbReference>
<dbReference type="Pfam" id="PF11258">
    <property type="entry name" value="DUF3048"/>
    <property type="match status" value="1"/>
</dbReference>
<dbReference type="Pfam" id="PF17479">
    <property type="entry name" value="DUF3048_C"/>
    <property type="match status" value="1"/>
</dbReference>
<keyword evidence="2" id="KW-0812">Transmembrane</keyword>
<feature type="region of interest" description="Disordered" evidence="1">
    <location>
        <begin position="1"/>
        <end position="40"/>
    </location>
</feature>